<dbReference type="GO" id="GO:0046872">
    <property type="term" value="F:metal ion binding"/>
    <property type="evidence" value="ECO:0007669"/>
    <property type="project" value="InterPro"/>
</dbReference>
<dbReference type="AlphaFoldDB" id="A0A1G9YCD7"/>
<accession>A0A1G9YCD7</accession>
<evidence type="ECO:0000256" key="2">
    <source>
        <dbReference type="ARBA" id="ARBA00023008"/>
    </source>
</evidence>
<dbReference type="GO" id="GO:0045892">
    <property type="term" value="P:negative regulation of DNA-templated transcription"/>
    <property type="evidence" value="ECO:0007669"/>
    <property type="project" value="UniProtKB-ARBA"/>
</dbReference>
<dbReference type="PANTHER" id="PTHR33677">
    <property type="entry name" value="TRANSCRIPTIONAL REPRESSOR FRMR-RELATED"/>
    <property type="match status" value="1"/>
</dbReference>
<keyword evidence="2" id="KW-0186">Copper</keyword>
<keyword evidence="4" id="KW-0238">DNA-binding</keyword>
<feature type="region of interest" description="Disordered" evidence="3">
    <location>
        <begin position="1"/>
        <end position="22"/>
    </location>
</feature>
<dbReference type="InterPro" id="IPR003735">
    <property type="entry name" value="Metal_Tscrpt_repr"/>
</dbReference>
<protein>
    <submittedName>
        <fullName evidence="4">DNA-binding transcriptional regulator, FrmR family</fullName>
    </submittedName>
</protein>
<feature type="compositionally biased region" description="Low complexity" evidence="3">
    <location>
        <begin position="1"/>
        <end position="18"/>
    </location>
</feature>
<sequence>MIAVAKTQEGAATTAQAAPGLECDPETKRRIVNRLKRARGQLDAVIDAAERGASCKETITQLSAVTHALNRAGFVIIASAMRNCVDAEQASPEGDDGGPGTAADGTVAPVTTVDELEKIFLSLV</sequence>
<dbReference type="EMBL" id="FNHU01000012">
    <property type="protein sequence ID" value="SDN06758.1"/>
    <property type="molecule type" value="Genomic_DNA"/>
</dbReference>
<reference evidence="4 5" key="1">
    <citation type="submission" date="2016-10" db="EMBL/GenBank/DDBJ databases">
        <authorList>
            <person name="de Groot N.N."/>
        </authorList>
    </citation>
    <scope>NUCLEOTIDE SEQUENCE [LARGE SCALE GENOMIC DNA]</scope>
    <source>
        <strain evidence="4 5">KPR-7B</strain>
    </source>
</reference>
<feature type="region of interest" description="Disordered" evidence="3">
    <location>
        <begin position="87"/>
        <end position="108"/>
    </location>
</feature>
<dbReference type="InterPro" id="IPR038390">
    <property type="entry name" value="Metal_Tscrpt_repr_sf"/>
</dbReference>
<comment type="similarity">
    <text evidence="1">Belongs to the CsoR family.</text>
</comment>
<evidence type="ECO:0000313" key="4">
    <source>
        <dbReference type="EMBL" id="SDN06758.1"/>
    </source>
</evidence>
<organism evidence="4 5">
    <name type="scientific">Actinomyces ruminicola</name>
    <dbReference type="NCBI Taxonomy" id="332524"/>
    <lineage>
        <taxon>Bacteria</taxon>
        <taxon>Bacillati</taxon>
        <taxon>Actinomycetota</taxon>
        <taxon>Actinomycetes</taxon>
        <taxon>Actinomycetales</taxon>
        <taxon>Actinomycetaceae</taxon>
        <taxon>Actinomyces</taxon>
    </lineage>
</organism>
<evidence type="ECO:0000313" key="5">
    <source>
        <dbReference type="Proteomes" id="UP000199671"/>
    </source>
</evidence>
<dbReference type="Gene3D" id="1.20.58.1000">
    <property type="entry name" value="Metal-sensitive repressor, helix protomer"/>
    <property type="match status" value="1"/>
</dbReference>
<dbReference type="GO" id="GO:0003677">
    <property type="term" value="F:DNA binding"/>
    <property type="evidence" value="ECO:0007669"/>
    <property type="project" value="UniProtKB-KW"/>
</dbReference>
<evidence type="ECO:0000256" key="1">
    <source>
        <dbReference type="ARBA" id="ARBA00005428"/>
    </source>
</evidence>
<evidence type="ECO:0000256" key="3">
    <source>
        <dbReference type="SAM" id="MobiDB-lite"/>
    </source>
</evidence>
<proteinExistence type="inferred from homology"/>
<dbReference type="Pfam" id="PF02583">
    <property type="entry name" value="Trns_repr_metal"/>
    <property type="match status" value="1"/>
</dbReference>
<name>A0A1G9YCD7_9ACTO</name>
<dbReference type="Proteomes" id="UP000199671">
    <property type="component" value="Unassembled WGS sequence"/>
</dbReference>
<gene>
    <name evidence="4" type="ORF">SAMN04487766_11223</name>
</gene>
<dbReference type="PANTHER" id="PTHR33677:SF5">
    <property type="entry name" value="TRANSCRIPTIONAL REPRESSOR FRMR"/>
    <property type="match status" value="1"/>
</dbReference>